<organism evidence="1">
    <name type="scientific">Trepomonas sp. PC1</name>
    <dbReference type="NCBI Taxonomy" id="1076344"/>
    <lineage>
        <taxon>Eukaryota</taxon>
        <taxon>Metamonada</taxon>
        <taxon>Diplomonadida</taxon>
        <taxon>Hexamitidae</taxon>
        <taxon>Hexamitinae</taxon>
        <taxon>Trepomonas</taxon>
    </lineage>
</organism>
<name>A0A146K9K4_9EUKA</name>
<gene>
    <name evidence="1" type="ORF">TPC1_14145</name>
</gene>
<reference evidence="1" key="1">
    <citation type="submission" date="2015-07" db="EMBL/GenBank/DDBJ databases">
        <title>Adaptation to a free-living lifestyle via gene acquisitions in the diplomonad Trepomonas sp. PC1.</title>
        <authorList>
            <person name="Xu F."/>
            <person name="Jerlstrom-Hultqvist J."/>
            <person name="Kolisko M."/>
            <person name="Simpson A.G.B."/>
            <person name="Roger A.J."/>
            <person name="Svard S.G."/>
            <person name="Andersson J.O."/>
        </authorList>
    </citation>
    <scope>NUCLEOTIDE SEQUENCE</scope>
    <source>
        <strain evidence="1">PC1</strain>
    </source>
</reference>
<dbReference type="AlphaFoldDB" id="A0A146K9K4"/>
<dbReference type="Pfam" id="PF12784">
    <property type="entry name" value="PDDEXK_2"/>
    <property type="match status" value="1"/>
</dbReference>
<feature type="non-terminal residue" evidence="1">
    <location>
        <position position="1"/>
    </location>
</feature>
<evidence type="ECO:0000313" key="1">
    <source>
        <dbReference type="EMBL" id="JAP93542.1"/>
    </source>
</evidence>
<dbReference type="EMBL" id="GDID01003064">
    <property type="protein sequence ID" value="JAP93542.1"/>
    <property type="molecule type" value="Transcribed_RNA"/>
</dbReference>
<sequence>AVQDSTSNFRTKELLSVLLNLKIKSLEFLNNENNSLLIKQVIYDVYCKCVCEDDGKEFVIDVEIQRSGSNFHPDRRMIYAANSLSQESKNGETYQKIPNLIVVVFLNYQISNNHHPYFSAKMILLPKNSLYQHENPLQVFSDKIQFFYFQLP</sequence>
<proteinExistence type="predicted"/>
<protein>
    <submittedName>
        <fullName evidence="1">PD-(D/E)XK nuclease family transposase</fullName>
    </submittedName>
</protein>
<accession>A0A146K9K4</accession>
<feature type="non-terminal residue" evidence="1">
    <location>
        <position position="152"/>
    </location>
</feature>